<proteinExistence type="predicted"/>
<sequence length="397" mass="45083">MSAAQARRVALAAQGFLDRRHERPTMRTLSRTIERTGVLQIDSVNVLQRAHFMPLYSRMGPYDVSLLERASSRKPRRLVEYWAHVAAYMPVELWPVMVHRMRDYEQRGHAWANLPDERLPDALLREIETGGAATARDLDDGLPRTRDNWGWNWSNTKVALEYLFVAGKLAVSKRNSAFERVYDLPERVIPAEILARPEPTVEEAARELIRRAARSYGVATEFDLRDYFRMQHSKAHQHQVRPAIAALVEDGELLPVDVEGWGRPAYLHRDARLPRTVDARALLSPFDPVVWERDRTLRLFDFFYRIEIYVPQAKRVHGYYVLPFLLGDRIVARVDLKADRRGGLLHVAGSYAEPHAPGHTAQALADALRELAGWLGLSGVDVARRGDLAPALAAAVA</sequence>
<dbReference type="AlphaFoldDB" id="A0A849AJV7"/>
<comment type="caution">
    <text evidence="1">The sequence shown here is derived from an EMBL/GenBank/DDBJ whole genome shotgun (WGS) entry which is preliminary data.</text>
</comment>
<organism evidence="1 2">
    <name type="scientific">Flexivirga aerilata</name>
    <dbReference type="NCBI Taxonomy" id="1656889"/>
    <lineage>
        <taxon>Bacteria</taxon>
        <taxon>Bacillati</taxon>
        <taxon>Actinomycetota</taxon>
        <taxon>Actinomycetes</taxon>
        <taxon>Micrococcales</taxon>
        <taxon>Dermacoccaceae</taxon>
        <taxon>Flexivirga</taxon>
    </lineage>
</organism>
<evidence type="ECO:0000313" key="2">
    <source>
        <dbReference type="Proteomes" id="UP000557772"/>
    </source>
</evidence>
<evidence type="ECO:0000313" key="1">
    <source>
        <dbReference type="EMBL" id="NNG40649.1"/>
    </source>
</evidence>
<accession>A0A849AJV7</accession>
<name>A0A849AJV7_9MICO</name>
<dbReference type="EMBL" id="JABENB010000002">
    <property type="protein sequence ID" value="NNG40649.1"/>
    <property type="molecule type" value="Genomic_DNA"/>
</dbReference>
<dbReference type="InterPro" id="IPR009351">
    <property type="entry name" value="AlkZ-like"/>
</dbReference>
<dbReference type="Pfam" id="PF06224">
    <property type="entry name" value="AlkZ-like"/>
    <property type="match status" value="1"/>
</dbReference>
<reference evidence="1 2" key="1">
    <citation type="submission" date="2020-05" db="EMBL/GenBank/DDBJ databases">
        <title>Flexivirga sp. ID2601S isolated from air conditioner.</title>
        <authorList>
            <person name="Kim D.H."/>
        </authorList>
    </citation>
    <scope>NUCLEOTIDE SEQUENCE [LARGE SCALE GENOMIC DNA]</scope>
    <source>
        <strain evidence="1 2">ID2601S</strain>
    </source>
</reference>
<dbReference type="Proteomes" id="UP000557772">
    <property type="component" value="Unassembled WGS sequence"/>
</dbReference>
<protein>
    <submittedName>
        <fullName evidence="1">Winged helix-turn-helix domain-containing protein</fullName>
    </submittedName>
</protein>
<gene>
    <name evidence="1" type="ORF">HJ588_15390</name>
</gene>
<dbReference type="PANTHER" id="PTHR30528">
    <property type="entry name" value="CYTOPLASMIC PROTEIN"/>
    <property type="match status" value="1"/>
</dbReference>
<keyword evidence="2" id="KW-1185">Reference proteome</keyword>
<dbReference type="PANTHER" id="PTHR30528:SF0">
    <property type="entry name" value="CYTOPLASMIC PROTEIN"/>
    <property type="match status" value="1"/>
</dbReference>